<evidence type="ECO:0008006" key="3">
    <source>
        <dbReference type="Google" id="ProtNLM"/>
    </source>
</evidence>
<dbReference type="AlphaFoldDB" id="A0A4Q4KJV9"/>
<comment type="caution">
    <text evidence="1">The sequence shown here is derived from an EMBL/GenBank/DDBJ whole genome shotgun (WGS) entry which is preliminary data.</text>
</comment>
<protein>
    <recommendedName>
        <fullName evidence="3">DUF2116 family Zn-ribbon domain-containing protein</fullName>
    </recommendedName>
</protein>
<organism evidence="1 2">
    <name type="scientific">Brumimicrobium glaciale</name>
    <dbReference type="NCBI Taxonomy" id="200475"/>
    <lineage>
        <taxon>Bacteria</taxon>
        <taxon>Pseudomonadati</taxon>
        <taxon>Bacteroidota</taxon>
        <taxon>Flavobacteriia</taxon>
        <taxon>Flavobacteriales</taxon>
        <taxon>Crocinitomicaceae</taxon>
        <taxon>Brumimicrobium</taxon>
    </lineage>
</organism>
<reference evidence="1 2" key="1">
    <citation type="submission" date="2019-02" db="EMBL/GenBank/DDBJ databases">
        <title>Genome sequence of the sea-ice species Brumimicrobium glaciale.</title>
        <authorList>
            <person name="Bowman J.P."/>
        </authorList>
    </citation>
    <scope>NUCLEOTIDE SEQUENCE [LARGE SCALE GENOMIC DNA]</scope>
    <source>
        <strain evidence="1 2">IC156</strain>
    </source>
</reference>
<evidence type="ECO:0000313" key="2">
    <source>
        <dbReference type="Proteomes" id="UP000293952"/>
    </source>
</evidence>
<dbReference type="RefSeq" id="WP_130094012.1">
    <property type="nucleotide sequence ID" value="NZ_SETE01000004.1"/>
</dbReference>
<dbReference type="Proteomes" id="UP000293952">
    <property type="component" value="Unassembled WGS sequence"/>
</dbReference>
<proteinExistence type="predicted"/>
<dbReference type="EMBL" id="SETE01000004">
    <property type="protein sequence ID" value="RYM33552.1"/>
    <property type="molecule type" value="Genomic_DNA"/>
</dbReference>
<dbReference type="OrthoDB" id="5187906at2"/>
<evidence type="ECO:0000313" key="1">
    <source>
        <dbReference type="EMBL" id="RYM33552.1"/>
    </source>
</evidence>
<accession>A0A4Q4KJV9</accession>
<keyword evidence="2" id="KW-1185">Reference proteome</keyword>
<sequence>MKICKVCRNLVIGRADKIFCSVKCKNFYHLELRAITAIAASDIDKILHRNRSILSELIGGNKRQVKIKRLEMDKKNFHFKYQTHKNINSKGKTYNWLYDLGWMEFSNDEILLLKKRL</sequence>
<name>A0A4Q4KJV9_9FLAO</name>
<gene>
    <name evidence="1" type="ORF">ERX46_11480</name>
</gene>